<keyword evidence="2" id="KW-0813">Transport</keyword>
<dbReference type="PANTHER" id="PTHR23517">
    <property type="entry name" value="RESISTANCE PROTEIN MDTM, PUTATIVE-RELATED-RELATED"/>
    <property type="match status" value="1"/>
</dbReference>
<evidence type="ECO:0000256" key="6">
    <source>
        <dbReference type="ARBA" id="ARBA00023136"/>
    </source>
</evidence>
<comment type="caution">
    <text evidence="8">The sequence shown here is derived from an EMBL/GenBank/DDBJ whole genome shotgun (WGS) entry which is preliminary data.</text>
</comment>
<evidence type="ECO:0000313" key="9">
    <source>
        <dbReference type="Proteomes" id="UP000268727"/>
    </source>
</evidence>
<dbReference type="SUPFAM" id="SSF103473">
    <property type="entry name" value="MFS general substrate transporter"/>
    <property type="match status" value="1"/>
</dbReference>
<dbReference type="GO" id="GO:0022857">
    <property type="term" value="F:transmembrane transporter activity"/>
    <property type="evidence" value="ECO:0007669"/>
    <property type="project" value="InterPro"/>
</dbReference>
<comment type="subcellular location">
    <subcellularLocation>
        <location evidence="1">Cell membrane</location>
        <topology evidence="1">Multi-pass membrane protein</topology>
    </subcellularLocation>
</comment>
<dbReference type="EMBL" id="RJKM01000001">
    <property type="protein sequence ID" value="ROP34922.1"/>
    <property type="molecule type" value="Genomic_DNA"/>
</dbReference>
<dbReference type="PRINTS" id="PR01988">
    <property type="entry name" value="EXPORTERBACE"/>
</dbReference>
<feature type="transmembrane region" description="Helical" evidence="7">
    <location>
        <begin position="286"/>
        <end position="306"/>
    </location>
</feature>
<feature type="transmembrane region" description="Helical" evidence="7">
    <location>
        <begin position="123"/>
        <end position="142"/>
    </location>
</feature>
<evidence type="ECO:0000256" key="2">
    <source>
        <dbReference type="ARBA" id="ARBA00022448"/>
    </source>
</evidence>
<proteinExistence type="predicted"/>
<feature type="transmembrane region" description="Helical" evidence="7">
    <location>
        <begin position="312"/>
        <end position="330"/>
    </location>
</feature>
<keyword evidence="5 7" id="KW-1133">Transmembrane helix</keyword>
<feature type="transmembrane region" description="Helical" evidence="7">
    <location>
        <begin position="351"/>
        <end position="370"/>
    </location>
</feature>
<organism evidence="8 9">
    <name type="scientific">Saccharothrix texasensis</name>
    <dbReference type="NCBI Taxonomy" id="103734"/>
    <lineage>
        <taxon>Bacteria</taxon>
        <taxon>Bacillati</taxon>
        <taxon>Actinomycetota</taxon>
        <taxon>Actinomycetes</taxon>
        <taxon>Pseudonocardiales</taxon>
        <taxon>Pseudonocardiaceae</taxon>
        <taxon>Saccharothrix</taxon>
    </lineage>
</organism>
<feature type="transmembrane region" description="Helical" evidence="7">
    <location>
        <begin position="188"/>
        <end position="206"/>
    </location>
</feature>
<dbReference type="Pfam" id="PF07690">
    <property type="entry name" value="MFS_1"/>
    <property type="match status" value="1"/>
</dbReference>
<dbReference type="Proteomes" id="UP000268727">
    <property type="component" value="Unassembled WGS sequence"/>
</dbReference>
<keyword evidence="6 7" id="KW-0472">Membrane</keyword>
<reference evidence="8 9" key="1">
    <citation type="submission" date="2018-11" db="EMBL/GenBank/DDBJ databases">
        <title>Sequencing the genomes of 1000 actinobacteria strains.</title>
        <authorList>
            <person name="Klenk H.-P."/>
        </authorList>
    </citation>
    <scope>NUCLEOTIDE SEQUENCE [LARGE SCALE GENOMIC DNA]</scope>
    <source>
        <strain evidence="8 9">DSM 44231</strain>
    </source>
</reference>
<dbReference type="AlphaFoldDB" id="A0A3N1GY26"/>
<name>A0A3N1GY26_9PSEU</name>
<evidence type="ECO:0000313" key="8">
    <source>
        <dbReference type="EMBL" id="ROP34922.1"/>
    </source>
</evidence>
<protein>
    <submittedName>
        <fullName evidence="8">MFS transporter</fullName>
    </submittedName>
</protein>
<dbReference type="InterPro" id="IPR011701">
    <property type="entry name" value="MFS"/>
</dbReference>
<gene>
    <name evidence="8" type="ORF">EDD40_0130</name>
</gene>
<dbReference type="InterPro" id="IPR036259">
    <property type="entry name" value="MFS_trans_sf"/>
</dbReference>
<accession>A0A3N1GY26</accession>
<evidence type="ECO:0000256" key="4">
    <source>
        <dbReference type="ARBA" id="ARBA00022692"/>
    </source>
</evidence>
<feature type="transmembrane region" description="Helical" evidence="7">
    <location>
        <begin position="35"/>
        <end position="55"/>
    </location>
</feature>
<feature type="transmembrane region" description="Helical" evidence="7">
    <location>
        <begin position="382"/>
        <end position="401"/>
    </location>
</feature>
<feature type="transmembrane region" description="Helical" evidence="7">
    <location>
        <begin position="100"/>
        <end position="117"/>
    </location>
</feature>
<feature type="transmembrane region" description="Helical" evidence="7">
    <location>
        <begin position="259"/>
        <end position="279"/>
    </location>
</feature>
<dbReference type="Gene3D" id="1.20.1250.20">
    <property type="entry name" value="MFS general substrate transporter like domains"/>
    <property type="match status" value="1"/>
</dbReference>
<evidence type="ECO:0000256" key="1">
    <source>
        <dbReference type="ARBA" id="ARBA00004651"/>
    </source>
</evidence>
<sequence>MRGLGRLMGAGMPPREGIRKRFPGTGVGSFTGAQVALLVGGCLVNVGTFAVYPYLAVLLRDRLGVGMTQVGVVLGAATLVQFASAPFTAAFAERIGLKRCLLLATFVYGLGAVTYLAGADDPALTVLALFLSCGAGALYSPAYRGYLVHSATVEQRPRLLSSGNAAGTLGIALGPVVGALFLHQPGRLFTMTTVLYAVLIVAHVFLRPERTAESAVEPFRRVLRGLAGLPFAVTVLTHYLYMQFYHYLSTFAEGRVPTAVYGLVMMGYSLGVVAVQPLVARRVGHVGYPVAMAVGFCCMALGMVAFTGGRVVGLAAGVAAMAVGTAVLFLKNDLEALAGSTRSATVTFGQQRLAVGVGALLSGVVGGAVYGRFEGAGLLPGFWLAVAAQCLLLPPLVLVVARRRSRTE</sequence>
<dbReference type="PANTHER" id="PTHR23517:SF2">
    <property type="entry name" value="MULTIDRUG RESISTANCE PROTEIN MDTH"/>
    <property type="match status" value="1"/>
</dbReference>
<dbReference type="InterPro" id="IPR022324">
    <property type="entry name" value="Bacilysin_exporter_BacE_put"/>
</dbReference>
<keyword evidence="4 7" id="KW-0812">Transmembrane</keyword>
<dbReference type="GO" id="GO:0005886">
    <property type="term" value="C:plasma membrane"/>
    <property type="evidence" value="ECO:0007669"/>
    <property type="project" value="UniProtKB-SubCell"/>
</dbReference>
<keyword evidence="9" id="KW-1185">Reference proteome</keyword>
<keyword evidence="3" id="KW-1003">Cell membrane</keyword>
<evidence type="ECO:0000256" key="5">
    <source>
        <dbReference type="ARBA" id="ARBA00022989"/>
    </source>
</evidence>
<feature type="transmembrane region" description="Helical" evidence="7">
    <location>
        <begin position="163"/>
        <end position="182"/>
    </location>
</feature>
<evidence type="ECO:0000256" key="7">
    <source>
        <dbReference type="SAM" id="Phobius"/>
    </source>
</evidence>
<feature type="transmembrane region" description="Helical" evidence="7">
    <location>
        <begin position="226"/>
        <end position="247"/>
    </location>
</feature>
<feature type="transmembrane region" description="Helical" evidence="7">
    <location>
        <begin position="67"/>
        <end position="88"/>
    </location>
</feature>
<dbReference type="InterPro" id="IPR050171">
    <property type="entry name" value="MFS_Transporters"/>
</dbReference>
<evidence type="ECO:0000256" key="3">
    <source>
        <dbReference type="ARBA" id="ARBA00022475"/>
    </source>
</evidence>